<organism evidence="1 2">
    <name type="scientific">Brachionus plicatilis</name>
    <name type="common">Marine rotifer</name>
    <name type="synonym">Brachionus muelleri</name>
    <dbReference type="NCBI Taxonomy" id="10195"/>
    <lineage>
        <taxon>Eukaryota</taxon>
        <taxon>Metazoa</taxon>
        <taxon>Spiralia</taxon>
        <taxon>Gnathifera</taxon>
        <taxon>Rotifera</taxon>
        <taxon>Eurotatoria</taxon>
        <taxon>Monogononta</taxon>
        <taxon>Pseudotrocha</taxon>
        <taxon>Ploima</taxon>
        <taxon>Brachionidae</taxon>
        <taxon>Brachionus</taxon>
    </lineage>
</organism>
<dbReference type="GO" id="GO:0005634">
    <property type="term" value="C:nucleus"/>
    <property type="evidence" value="ECO:0007669"/>
    <property type="project" value="TreeGrafter"/>
</dbReference>
<sequence>MNIDSNELTSFYNLTDEYENILQDKERINQLKLLKNGIRQIMGDEFWKEFSEKDLVSFFGKMLIHKTDIKAGNNSIGIAIYLEKSKFKHSCEPNSTIAFSGSKLILKANRLITQNESPTISICETNLSDLERKAYLKKFFYFDCHCSKCIGVEAQIQQEKIKKIKIDNWYVLISFKKLIMNSKLISI</sequence>
<name>A0A3M7T925_BRAPC</name>
<comment type="caution">
    <text evidence="1">The sequence shown here is derived from an EMBL/GenBank/DDBJ whole genome shotgun (WGS) entry which is preliminary data.</text>
</comment>
<dbReference type="InterPro" id="IPR046341">
    <property type="entry name" value="SET_dom_sf"/>
</dbReference>
<dbReference type="CDD" id="cd20071">
    <property type="entry name" value="SET_SMYD"/>
    <property type="match status" value="1"/>
</dbReference>
<keyword evidence="2" id="KW-1185">Reference proteome</keyword>
<dbReference type="Gene3D" id="2.170.270.10">
    <property type="entry name" value="SET domain"/>
    <property type="match status" value="1"/>
</dbReference>
<evidence type="ECO:0000313" key="2">
    <source>
        <dbReference type="Proteomes" id="UP000276133"/>
    </source>
</evidence>
<keyword evidence="1" id="KW-0489">Methyltransferase</keyword>
<dbReference type="PANTHER" id="PTHR12197:SF251">
    <property type="entry name" value="EG:BACR7C10.4 PROTEIN"/>
    <property type="match status" value="1"/>
</dbReference>
<protein>
    <submittedName>
        <fullName evidence="1">Histone-lysine N-methyltransferase SMYD3</fullName>
    </submittedName>
</protein>
<dbReference type="STRING" id="10195.A0A3M7T925"/>
<dbReference type="Gene3D" id="1.10.220.160">
    <property type="match status" value="1"/>
</dbReference>
<dbReference type="Proteomes" id="UP000276133">
    <property type="component" value="Unassembled WGS sequence"/>
</dbReference>
<reference evidence="1 2" key="1">
    <citation type="journal article" date="2018" name="Sci. Rep.">
        <title>Genomic signatures of local adaptation to the degree of environmental predictability in rotifers.</title>
        <authorList>
            <person name="Franch-Gras L."/>
            <person name="Hahn C."/>
            <person name="Garcia-Roger E.M."/>
            <person name="Carmona M.J."/>
            <person name="Serra M."/>
            <person name="Gomez A."/>
        </authorList>
    </citation>
    <scope>NUCLEOTIDE SEQUENCE [LARGE SCALE GENOMIC DNA]</scope>
    <source>
        <strain evidence="1">HYR1</strain>
    </source>
</reference>
<dbReference type="OrthoDB" id="1028014at2759"/>
<accession>A0A3M7T925</accession>
<dbReference type="AlphaFoldDB" id="A0A3M7T925"/>
<dbReference type="GO" id="GO:0008168">
    <property type="term" value="F:methyltransferase activity"/>
    <property type="evidence" value="ECO:0007669"/>
    <property type="project" value="UniProtKB-KW"/>
</dbReference>
<dbReference type="EMBL" id="REGN01000111">
    <property type="protein sequence ID" value="RNA44397.1"/>
    <property type="molecule type" value="Genomic_DNA"/>
</dbReference>
<keyword evidence="1" id="KW-0808">Transferase</keyword>
<gene>
    <name evidence="1" type="ORF">BpHYR1_047869</name>
</gene>
<dbReference type="GO" id="GO:0032259">
    <property type="term" value="P:methylation"/>
    <property type="evidence" value="ECO:0007669"/>
    <property type="project" value="UniProtKB-KW"/>
</dbReference>
<evidence type="ECO:0000313" key="1">
    <source>
        <dbReference type="EMBL" id="RNA44397.1"/>
    </source>
</evidence>
<proteinExistence type="predicted"/>
<dbReference type="SUPFAM" id="SSF82199">
    <property type="entry name" value="SET domain"/>
    <property type="match status" value="1"/>
</dbReference>
<dbReference type="InterPro" id="IPR050869">
    <property type="entry name" value="H3K4_H4K5_MeTrfase"/>
</dbReference>
<dbReference type="PANTHER" id="PTHR12197">
    <property type="entry name" value="HISTONE-LYSINE N-METHYLTRANSFERASE SMYD"/>
    <property type="match status" value="1"/>
</dbReference>